<proteinExistence type="predicted"/>
<keyword evidence="7" id="KW-0131">Cell cycle</keyword>
<keyword evidence="10" id="KW-1185">Reference proteome</keyword>
<evidence type="ECO:0000256" key="3">
    <source>
        <dbReference type="ARBA" id="ARBA00022618"/>
    </source>
</evidence>
<dbReference type="GO" id="GO:0005886">
    <property type="term" value="C:plasma membrane"/>
    <property type="evidence" value="ECO:0007669"/>
    <property type="project" value="TreeGrafter"/>
</dbReference>
<evidence type="ECO:0000313" key="10">
    <source>
        <dbReference type="Proteomes" id="UP000007488"/>
    </source>
</evidence>
<evidence type="ECO:0000256" key="2">
    <source>
        <dbReference type="ARBA" id="ARBA00022475"/>
    </source>
</evidence>
<keyword evidence="4" id="KW-0812">Transmembrane</keyword>
<dbReference type="InterPro" id="IPR034746">
    <property type="entry name" value="POTRA"/>
</dbReference>
<dbReference type="InterPro" id="IPR013685">
    <property type="entry name" value="POTRA_FtsQ_type"/>
</dbReference>
<dbReference type="Pfam" id="PF08478">
    <property type="entry name" value="POTRA_1"/>
    <property type="match status" value="1"/>
</dbReference>
<keyword evidence="5" id="KW-1133">Transmembrane helix</keyword>
<dbReference type="EMBL" id="CP002547">
    <property type="protein sequence ID" value="ADY55013.1"/>
    <property type="molecule type" value="Genomic_DNA"/>
</dbReference>
<dbReference type="RefSeq" id="WP_013623884.1">
    <property type="nucleotide sequence ID" value="NC_015172.1"/>
</dbReference>
<dbReference type="Gene3D" id="3.10.20.310">
    <property type="entry name" value="membrane protein fhac"/>
    <property type="match status" value="1"/>
</dbReference>
<dbReference type="GO" id="GO:0051301">
    <property type="term" value="P:cell division"/>
    <property type="evidence" value="ECO:0007669"/>
    <property type="project" value="UniProtKB-KW"/>
</dbReference>
<dbReference type="HOGENOM" id="CLU_047677_4_3_9"/>
<comment type="subcellular location">
    <subcellularLocation>
        <location evidence="1">Membrane</location>
    </subcellularLocation>
</comment>
<accession>F0T002</accession>
<reference evidence="9 10" key="1">
    <citation type="journal article" date="2011" name="Stand. Genomic Sci.">
        <title>Complete genome sequence of Syntrophobotulus glycolicus type strain (FlGlyR).</title>
        <authorList>
            <person name="Han C."/>
            <person name="Mwirichia R."/>
            <person name="Chertkov O."/>
            <person name="Held B."/>
            <person name="Lapidus A."/>
            <person name="Nolan M."/>
            <person name="Lucas S."/>
            <person name="Hammon N."/>
            <person name="Deshpande S."/>
            <person name="Cheng J.F."/>
            <person name="Tapia R."/>
            <person name="Goodwin L."/>
            <person name="Pitluck S."/>
            <person name="Huntemann M."/>
            <person name="Liolios K."/>
            <person name="Ivanova N."/>
            <person name="Pagani I."/>
            <person name="Mavromatis K."/>
            <person name="Ovchinikova G."/>
            <person name="Pati A."/>
            <person name="Chen A."/>
            <person name="Palaniappan K."/>
            <person name="Land M."/>
            <person name="Hauser L."/>
            <person name="Brambilla E.M."/>
            <person name="Rohde M."/>
            <person name="Spring S."/>
            <person name="Sikorski J."/>
            <person name="Goker M."/>
            <person name="Woyke T."/>
            <person name="Bristow J."/>
            <person name="Eisen J.A."/>
            <person name="Markowitz V."/>
            <person name="Hugenholtz P."/>
            <person name="Kyrpides N.C."/>
            <person name="Klenk H.P."/>
            <person name="Detter J.C."/>
        </authorList>
    </citation>
    <scope>NUCLEOTIDE SEQUENCE [LARGE SCALE GENOMIC DNA]</scope>
    <source>
        <strain evidence="10">DSM 8271 / FlGlyR</strain>
    </source>
</reference>
<dbReference type="STRING" id="645991.Sgly_0651"/>
<evidence type="ECO:0000256" key="5">
    <source>
        <dbReference type="ARBA" id="ARBA00022989"/>
    </source>
</evidence>
<dbReference type="Gene3D" id="3.40.50.10960">
    <property type="match status" value="1"/>
</dbReference>
<sequence>MFRKRSAALVYLSLLTCLVVVGGFLFLRSAFFTVQKIEIDGLNRIANEEISKLIGNVKGENIFTIDTADLATKIQLHPFVEQAAVERKLPSTLKVAIKERKAAALIVAGEKVVEVDLSGIVLKYYEGWPKEDSPVLTGVSIPESTGPGQKVSSPEIDALMKLVGQVPPELLPKISEISYKPSKQINLYLLNGIEVRLGYSGDYAEKIKLLNELLNSADFQAVEKSIKYIDLTAGKPVLG</sequence>
<dbReference type="InterPro" id="IPR050487">
    <property type="entry name" value="FtsQ_DivIB"/>
</dbReference>
<evidence type="ECO:0000256" key="7">
    <source>
        <dbReference type="ARBA" id="ARBA00023306"/>
    </source>
</evidence>
<keyword evidence="6" id="KW-0472">Membrane</keyword>
<keyword evidence="3" id="KW-0132">Cell division</keyword>
<evidence type="ECO:0000313" key="9">
    <source>
        <dbReference type="EMBL" id="ADY55013.1"/>
    </source>
</evidence>
<keyword evidence="2" id="KW-1003">Cell membrane</keyword>
<dbReference type="Pfam" id="PF03799">
    <property type="entry name" value="FtsQ_DivIB_C"/>
    <property type="match status" value="1"/>
</dbReference>
<name>F0T002_SYNGF</name>
<evidence type="ECO:0000256" key="1">
    <source>
        <dbReference type="ARBA" id="ARBA00004370"/>
    </source>
</evidence>
<dbReference type="PROSITE" id="PS51779">
    <property type="entry name" value="POTRA"/>
    <property type="match status" value="1"/>
</dbReference>
<feature type="domain" description="POTRA" evidence="8">
    <location>
        <begin position="32"/>
        <end position="100"/>
    </location>
</feature>
<dbReference type="AlphaFoldDB" id="F0T002"/>
<reference evidence="10" key="2">
    <citation type="submission" date="2011-02" db="EMBL/GenBank/DDBJ databases">
        <title>The complete genome of Syntrophobotulus glycolicus DSM 8271.</title>
        <authorList>
            <person name="Lucas S."/>
            <person name="Copeland A."/>
            <person name="Lapidus A."/>
            <person name="Bruce D."/>
            <person name="Goodwin L."/>
            <person name="Pitluck S."/>
            <person name="Kyrpides N."/>
            <person name="Mavromatis K."/>
            <person name="Pagani I."/>
            <person name="Ivanova N."/>
            <person name="Mikhailova N."/>
            <person name="Chertkov O."/>
            <person name="Held B."/>
            <person name="Detter J.C."/>
            <person name="Tapia R."/>
            <person name="Han C."/>
            <person name="Land M."/>
            <person name="Hauser L."/>
            <person name="Markowitz V."/>
            <person name="Cheng J.-F."/>
            <person name="Hugenholtz P."/>
            <person name="Woyke T."/>
            <person name="Wu D."/>
            <person name="Spring S."/>
            <person name="Schroeder M."/>
            <person name="Brambilla E."/>
            <person name="Klenk H.-P."/>
            <person name="Eisen J.A."/>
        </authorList>
    </citation>
    <scope>NUCLEOTIDE SEQUENCE [LARGE SCALE GENOMIC DNA]</scope>
    <source>
        <strain evidence="10">DSM 8271 / FlGlyR</strain>
    </source>
</reference>
<protein>
    <submittedName>
        <fullName evidence="9">Polypeptide-transport-associated domain protein FtsQ-type</fullName>
    </submittedName>
</protein>
<evidence type="ECO:0000256" key="4">
    <source>
        <dbReference type="ARBA" id="ARBA00022692"/>
    </source>
</evidence>
<dbReference type="PANTHER" id="PTHR37820">
    <property type="entry name" value="CELL DIVISION PROTEIN DIVIB"/>
    <property type="match status" value="1"/>
</dbReference>
<dbReference type="OrthoDB" id="2082590at2"/>
<dbReference type="InterPro" id="IPR005548">
    <property type="entry name" value="Cell_div_FtsQ/DivIB_C"/>
</dbReference>
<organism evidence="9 10">
    <name type="scientific">Syntrophobotulus glycolicus (strain DSM 8271 / FlGlyR)</name>
    <dbReference type="NCBI Taxonomy" id="645991"/>
    <lineage>
        <taxon>Bacteria</taxon>
        <taxon>Bacillati</taxon>
        <taxon>Bacillota</taxon>
        <taxon>Clostridia</taxon>
        <taxon>Eubacteriales</taxon>
        <taxon>Desulfitobacteriaceae</taxon>
        <taxon>Syntrophobotulus</taxon>
    </lineage>
</organism>
<gene>
    <name evidence="9" type="ordered locus">Sgly_0651</name>
</gene>
<dbReference type="PANTHER" id="PTHR37820:SF1">
    <property type="entry name" value="CELL DIVISION PROTEIN FTSQ"/>
    <property type="match status" value="1"/>
</dbReference>
<dbReference type="KEGG" id="sgy:Sgly_0651"/>
<evidence type="ECO:0000259" key="8">
    <source>
        <dbReference type="PROSITE" id="PS51779"/>
    </source>
</evidence>
<dbReference type="Proteomes" id="UP000007488">
    <property type="component" value="Chromosome"/>
</dbReference>
<dbReference type="eggNOG" id="COG1589">
    <property type="taxonomic scope" value="Bacteria"/>
</dbReference>
<evidence type="ECO:0000256" key="6">
    <source>
        <dbReference type="ARBA" id="ARBA00023136"/>
    </source>
</evidence>